<dbReference type="AlphaFoldDB" id="A0A6M3ISF6"/>
<proteinExistence type="predicted"/>
<name>A0A6M3ISF6_9ZZZZ</name>
<dbReference type="EMBL" id="MT141414">
    <property type="protein sequence ID" value="QJA60589.1"/>
    <property type="molecule type" value="Genomic_DNA"/>
</dbReference>
<evidence type="ECO:0000313" key="1">
    <source>
        <dbReference type="EMBL" id="QJA60589.1"/>
    </source>
</evidence>
<reference evidence="1" key="1">
    <citation type="submission" date="2020-03" db="EMBL/GenBank/DDBJ databases">
        <title>The deep terrestrial virosphere.</title>
        <authorList>
            <person name="Holmfeldt K."/>
            <person name="Nilsson E."/>
            <person name="Simone D."/>
            <person name="Lopez-Fernandez M."/>
            <person name="Wu X."/>
            <person name="de Brujin I."/>
            <person name="Lundin D."/>
            <person name="Andersson A."/>
            <person name="Bertilsson S."/>
            <person name="Dopson M."/>
        </authorList>
    </citation>
    <scope>NUCLEOTIDE SEQUENCE</scope>
    <source>
        <strain evidence="1">MM415B01090</strain>
    </source>
</reference>
<accession>A0A6M3ISF6</accession>
<gene>
    <name evidence="1" type="ORF">MM415B01090_0005</name>
</gene>
<protein>
    <submittedName>
        <fullName evidence="1">Uncharacterized protein</fullName>
    </submittedName>
</protein>
<organism evidence="1">
    <name type="scientific">viral metagenome</name>
    <dbReference type="NCBI Taxonomy" id="1070528"/>
    <lineage>
        <taxon>unclassified sequences</taxon>
        <taxon>metagenomes</taxon>
        <taxon>organismal metagenomes</taxon>
    </lineage>
</organism>
<sequence>MRVGGMSECCGSGPSNACTGMQLVEIINKRIILLRKVHKCVLSFMEILKRISRAEDIALVAKYLSVPAFHQKTNESMAADPKLLEKFAGDIQGRIAALIVLRDVIPTECDVDPDYLAELSQAVMHAAESATNGVGWWGTD</sequence>